<keyword evidence="1" id="KW-0472">Membrane</keyword>
<dbReference type="EMBL" id="MDYQ01000028">
    <property type="protein sequence ID" value="PRP86661.1"/>
    <property type="molecule type" value="Genomic_DNA"/>
</dbReference>
<reference evidence="2 3" key="1">
    <citation type="journal article" date="2018" name="Genome Biol. Evol.">
        <title>Multiple Roots of Fruiting Body Formation in Amoebozoa.</title>
        <authorList>
            <person name="Hillmann F."/>
            <person name="Forbes G."/>
            <person name="Novohradska S."/>
            <person name="Ferling I."/>
            <person name="Riege K."/>
            <person name="Groth M."/>
            <person name="Westermann M."/>
            <person name="Marz M."/>
            <person name="Spaller T."/>
            <person name="Winckler T."/>
            <person name="Schaap P."/>
            <person name="Glockner G."/>
        </authorList>
    </citation>
    <scope>NUCLEOTIDE SEQUENCE [LARGE SCALE GENOMIC DNA]</scope>
    <source>
        <strain evidence="2 3">Jena</strain>
    </source>
</reference>
<comment type="caution">
    <text evidence="2">The sequence shown here is derived from an EMBL/GenBank/DDBJ whole genome shotgun (WGS) entry which is preliminary data.</text>
</comment>
<feature type="transmembrane region" description="Helical" evidence="1">
    <location>
        <begin position="92"/>
        <end position="108"/>
    </location>
</feature>
<name>A0A2P6NRT6_9EUKA</name>
<gene>
    <name evidence="2" type="ORF">PROFUN_05140</name>
</gene>
<organism evidence="2 3">
    <name type="scientific">Planoprotostelium fungivorum</name>
    <dbReference type="NCBI Taxonomy" id="1890364"/>
    <lineage>
        <taxon>Eukaryota</taxon>
        <taxon>Amoebozoa</taxon>
        <taxon>Evosea</taxon>
        <taxon>Variosea</taxon>
        <taxon>Cavosteliida</taxon>
        <taxon>Cavosteliaceae</taxon>
        <taxon>Planoprotostelium</taxon>
    </lineage>
</organism>
<dbReference type="AlphaFoldDB" id="A0A2P6NRT6"/>
<proteinExistence type="predicted"/>
<sequence length="109" mass="11590">MWKLKPPRSVLLKHPVADFYTIQTFIDTGCAAVKFKTVDFLPTEHANECLPQNDYREFVYGAPAVGKDGVTTGGGNGGGDVTKHTETRSSALSVYVSAAAVASALLIAM</sequence>
<accession>A0A2P6NRT6</accession>
<keyword evidence="3" id="KW-1185">Reference proteome</keyword>
<evidence type="ECO:0000313" key="3">
    <source>
        <dbReference type="Proteomes" id="UP000241769"/>
    </source>
</evidence>
<dbReference type="InParanoid" id="A0A2P6NRT6"/>
<evidence type="ECO:0000256" key="1">
    <source>
        <dbReference type="SAM" id="Phobius"/>
    </source>
</evidence>
<dbReference type="Proteomes" id="UP000241769">
    <property type="component" value="Unassembled WGS sequence"/>
</dbReference>
<keyword evidence="1" id="KW-1133">Transmembrane helix</keyword>
<keyword evidence="1" id="KW-0812">Transmembrane</keyword>
<protein>
    <submittedName>
        <fullName evidence="2">Uncharacterized protein</fullName>
    </submittedName>
</protein>
<evidence type="ECO:0000313" key="2">
    <source>
        <dbReference type="EMBL" id="PRP86661.1"/>
    </source>
</evidence>